<keyword evidence="16" id="KW-0378">Hydrolase</keyword>
<organism evidence="16 17">
    <name type="scientific">Desulfofervidus auxilii</name>
    <dbReference type="NCBI Taxonomy" id="1621989"/>
    <lineage>
        <taxon>Bacteria</taxon>
        <taxon>Pseudomonadati</taxon>
        <taxon>Thermodesulfobacteriota</taxon>
        <taxon>Candidatus Desulfofervidia</taxon>
        <taxon>Candidatus Desulfofervidales</taxon>
        <taxon>Candidatus Desulfofervidaceae</taxon>
        <taxon>Candidatus Desulfofervidus</taxon>
    </lineage>
</organism>
<dbReference type="SUPFAM" id="SSF81891">
    <property type="entry name" value="Poly A polymerase C-terminal region-like"/>
    <property type="match status" value="1"/>
</dbReference>
<dbReference type="GO" id="GO:0042245">
    <property type="term" value="P:RNA repair"/>
    <property type="evidence" value="ECO:0007669"/>
    <property type="project" value="UniProtKB-KW"/>
</dbReference>
<dbReference type="Gene3D" id="3.30.460.10">
    <property type="entry name" value="Beta Polymerase, domain 2"/>
    <property type="match status" value="1"/>
</dbReference>
<dbReference type="Pfam" id="PF13735">
    <property type="entry name" value="tRNA_NucTran2_2"/>
    <property type="match status" value="1"/>
</dbReference>
<dbReference type="Pfam" id="PF12627">
    <property type="entry name" value="PolyA_pol_RNAbd"/>
    <property type="match status" value="1"/>
</dbReference>
<keyword evidence="10 11" id="KW-0694">RNA-binding</keyword>
<comment type="similarity">
    <text evidence="11">Belongs to the tRNA nucleotidyltransferase/poly(A) polymerase family.</text>
</comment>
<dbReference type="GO" id="GO:0005524">
    <property type="term" value="F:ATP binding"/>
    <property type="evidence" value="ECO:0007669"/>
    <property type="project" value="UniProtKB-KW"/>
</dbReference>
<dbReference type="GO" id="GO:0016787">
    <property type="term" value="F:hydrolase activity"/>
    <property type="evidence" value="ECO:0007669"/>
    <property type="project" value="UniProtKB-KW"/>
</dbReference>
<dbReference type="InterPro" id="IPR032828">
    <property type="entry name" value="PolyA_RNA-bd"/>
</dbReference>
<evidence type="ECO:0000259" key="15">
    <source>
        <dbReference type="Pfam" id="PF13735"/>
    </source>
</evidence>
<dbReference type="GO" id="GO:0016779">
    <property type="term" value="F:nucleotidyltransferase activity"/>
    <property type="evidence" value="ECO:0007669"/>
    <property type="project" value="UniProtKB-KW"/>
</dbReference>
<feature type="domain" description="tRNA nucleotidyltransferase/poly(A) polymerase RNA and SrmB- binding" evidence="14">
    <location>
        <begin position="177"/>
        <end position="237"/>
    </location>
</feature>
<keyword evidence="6" id="KW-0547">Nucleotide-binding</keyword>
<dbReference type="Pfam" id="PF01966">
    <property type="entry name" value="HD"/>
    <property type="match status" value="1"/>
</dbReference>
<dbReference type="EMBL" id="CP013015">
    <property type="protein sequence ID" value="AMM40952.1"/>
    <property type="molecule type" value="Genomic_DNA"/>
</dbReference>
<name>A0A7U4QKC8_DESA2</name>
<proteinExistence type="inferred from homology"/>
<evidence type="ECO:0000256" key="3">
    <source>
        <dbReference type="ARBA" id="ARBA00022694"/>
    </source>
</evidence>
<dbReference type="CDD" id="cd05398">
    <property type="entry name" value="NT_ClassII-CCAase"/>
    <property type="match status" value="1"/>
</dbReference>
<dbReference type="InterPro" id="IPR032810">
    <property type="entry name" value="CCA-adding_enz_C"/>
</dbReference>
<keyword evidence="17" id="KW-1185">Reference proteome</keyword>
<feature type="domain" description="HD" evidence="13">
    <location>
        <begin position="253"/>
        <end position="398"/>
    </location>
</feature>
<evidence type="ECO:0000313" key="16">
    <source>
        <dbReference type="EMBL" id="AMM40952.1"/>
    </source>
</evidence>
<dbReference type="CDD" id="cd00077">
    <property type="entry name" value="HDc"/>
    <property type="match status" value="1"/>
</dbReference>
<evidence type="ECO:0000256" key="10">
    <source>
        <dbReference type="ARBA" id="ARBA00022884"/>
    </source>
</evidence>
<comment type="cofactor">
    <cofactor evidence="1">
        <name>Mg(2+)</name>
        <dbReference type="ChEBI" id="CHEBI:18420"/>
    </cofactor>
</comment>
<keyword evidence="8" id="KW-0067">ATP-binding</keyword>
<keyword evidence="3" id="KW-0819">tRNA processing</keyword>
<evidence type="ECO:0000259" key="12">
    <source>
        <dbReference type="Pfam" id="PF01743"/>
    </source>
</evidence>
<dbReference type="Pfam" id="PF01743">
    <property type="entry name" value="PolyA_pol"/>
    <property type="match status" value="1"/>
</dbReference>
<feature type="domain" description="CCA-adding enzyme C-terminal" evidence="15">
    <location>
        <begin position="413"/>
        <end position="474"/>
    </location>
</feature>
<dbReference type="PANTHER" id="PTHR47545">
    <property type="entry name" value="MULTIFUNCTIONAL CCA PROTEIN"/>
    <property type="match status" value="1"/>
</dbReference>
<dbReference type="GO" id="GO:0008033">
    <property type="term" value="P:tRNA processing"/>
    <property type="evidence" value="ECO:0007669"/>
    <property type="project" value="UniProtKB-KW"/>
</dbReference>
<evidence type="ECO:0000256" key="4">
    <source>
        <dbReference type="ARBA" id="ARBA00022695"/>
    </source>
</evidence>
<evidence type="ECO:0000256" key="11">
    <source>
        <dbReference type="RuleBase" id="RU003953"/>
    </source>
</evidence>
<dbReference type="InterPro" id="IPR006674">
    <property type="entry name" value="HD_domain"/>
</dbReference>
<keyword evidence="5" id="KW-0479">Metal-binding</keyword>
<dbReference type="Gene3D" id="1.10.3090.10">
    <property type="entry name" value="cca-adding enzyme, domain 2"/>
    <property type="match status" value="1"/>
</dbReference>
<accession>A0A7U4QKC8</accession>
<dbReference type="Proteomes" id="UP000070560">
    <property type="component" value="Chromosome"/>
</dbReference>
<evidence type="ECO:0000256" key="1">
    <source>
        <dbReference type="ARBA" id="ARBA00001946"/>
    </source>
</evidence>
<evidence type="ECO:0000256" key="2">
    <source>
        <dbReference type="ARBA" id="ARBA00022679"/>
    </source>
</evidence>
<keyword evidence="7" id="KW-0692">RNA repair</keyword>
<keyword evidence="4 16" id="KW-0548">Nucleotidyltransferase</keyword>
<evidence type="ECO:0000259" key="13">
    <source>
        <dbReference type="Pfam" id="PF01966"/>
    </source>
</evidence>
<evidence type="ECO:0000313" key="17">
    <source>
        <dbReference type="Proteomes" id="UP000070560"/>
    </source>
</evidence>
<keyword evidence="9" id="KW-0460">Magnesium</keyword>
<dbReference type="InterPro" id="IPR003607">
    <property type="entry name" value="HD/PDEase_dom"/>
</dbReference>
<dbReference type="SUPFAM" id="SSF81301">
    <property type="entry name" value="Nucleotidyltransferase"/>
    <property type="match status" value="1"/>
</dbReference>
<dbReference type="Gene3D" id="1.10.246.80">
    <property type="match status" value="1"/>
</dbReference>
<evidence type="ECO:0000256" key="9">
    <source>
        <dbReference type="ARBA" id="ARBA00022842"/>
    </source>
</evidence>
<dbReference type="InterPro" id="IPR050124">
    <property type="entry name" value="tRNA_CCA-adding_enzyme"/>
</dbReference>
<keyword evidence="2 11" id="KW-0808">Transferase</keyword>
<evidence type="ECO:0000256" key="5">
    <source>
        <dbReference type="ARBA" id="ARBA00022723"/>
    </source>
</evidence>
<evidence type="ECO:0000259" key="14">
    <source>
        <dbReference type="Pfam" id="PF12627"/>
    </source>
</evidence>
<dbReference type="InterPro" id="IPR043519">
    <property type="entry name" value="NT_sf"/>
</dbReference>
<evidence type="ECO:0000256" key="7">
    <source>
        <dbReference type="ARBA" id="ARBA00022800"/>
    </source>
</evidence>
<dbReference type="KEGG" id="daw:HS1_001148"/>
<evidence type="ECO:0000256" key="6">
    <source>
        <dbReference type="ARBA" id="ARBA00022741"/>
    </source>
</evidence>
<dbReference type="GO" id="GO:0003723">
    <property type="term" value="F:RNA binding"/>
    <property type="evidence" value="ECO:0007669"/>
    <property type="project" value="UniProtKB-KW"/>
</dbReference>
<dbReference type="GO" id="GO:0046872">
    <property type="term" value="F:metal ion binding"/>
    <property type="evidence" value="ECO:0007669"/>
    <property type="project" value="UniProtKB-KW"/>
</dbReference>
<sequence>MDMHNYLKKTERLGNQIFSPEIQGYWEALKSVALAQETKEIYLVGGVLRDLLLDRPIQDFDIAVKGEARTIASLFAHKIKGHFVVLDEAWETYRVIKGKCIFDFNPFRGPDILSDLIERDFTVNTLALNIFYPKTVLDPFLGRLDIQKKLLRMVSHKVFWKDALRILRGLRLAAELDFKLEDETRRLMKRYAPWLKKIPAERIYQEIKRLFLTPRAINQVREMGNLGIFKAILPEIEKLRGVTQDGYHHLDVYSHSLLTFEEIEKLINYPSGILSDFKKDIVSYVKQPFHRFCLKWAALCHDLGKPSCRAQGEGRITFYGHNKKGASLFTSIANRLRFPHKEAELITFFILQHMWPFHLVSLYLKEELTLRAIYRLIRKAEPHTIGLFLLAMADNLAAQGSEKTPYYNQQFCTLFKKIMEIRAQYLQFKQRPRLVTGNDILEWFNLKPGPIIGELLKEIEEAQLVEKIKTKKDAHLWLEQYLKKQ</sequence>
<protein>
    <submittedName>
        <fullName evidence="16">Polynucleotide adenylyltransferase/metal dependent phosphohydrolase</fullName>
    </submittedName>
</protein>
<evidence type="ECO:0000256" key="8">
    <source>
        <dbReference type="ARBA" id="ARBA00022840"/>
    </source>
</evidence>
<dbReference type="OrthoDB" id="9805698at2"/>
<dbReference type="AlphaFoldDB" id="A0A7U4QKC8"/>
<dbReference type="PANTHER" id="PTHR47545:SF1">
    <property type="entry name" value="MULTIFUNCTIONAL CCA PROTEIN"/>
    <property type="match status" value="1"/>
</dbReference>
<feature type="domain" description="Poly A polymerase head" evidence="12">
    <location>
        <begin position="41"/>
        <end position="152"/>
    </location>
</feature>
<gene>
    <name evidence="16" type="ORF">HS1_001148</name>
</gene>
<reference evidence="16 17" key="1">
    <citation type="submission" date="2015-10" db="EMBL/GenBank/DDBJ databases">
        <title>Candidatus Desulfofervidus auxilii, a hydrogenotrophic sulfate-reducing bacterium involved in the thermophilic anaerobic oxidation of methane.</title>
        <authorList>
            <person name="Krukenberg V."/>
            <person name="Richter M."/>
            <person name="Wegener G."/>
        </authorList>
    </citation>
    <scope>NUCLEOTIDE SEQUENCE [LARGE SCALE GENOMIC DNA]</scope>
    <source>
        <strain evidence="16 17">HS1</strain>
    </source>
</reference>
<dbReference type="InterPro" id="IPR002646">
    <property type="entry name" value="PolA_pol_head_dom"/>
</dbReference>